<evidence type="ECO:0000256" key="1">
    <source>
        <dbReference type="ARBA" id="ARBA00004651"/>
    </source>
</evidence>
<evidence type="ECO:0000256" key="6">
    <source>
        <dbReference type="ARBA" id="ARBA00022989"/>
    </source>
</evidence>
<evidence type="ECO:0008006" key="14">
    <source>
        <dbReference type="Google" id="ProtNLM"/>
    </source>
</evidence>
<evidence type="ECO:0000256" key="9">
    <source>
        <dbReference type="ARBA" id="ARBA00023303"/>
    </source>
</evidence>
<reference evidence="12 13" key="1">
    <citation type="journal article" date="2018" name="New Phytol.">
        <title>Phylogenomics of Endogonaceae and evolution of mycorrhizas within Mucoromycota.</title>
        <authorList>
            <person name="Chang Y."/>
            <person name="Desiro A."/>
            <person name="Na H."/>
            <person name="Sandor L."/>
            <person name="Lipzen A."/>
            <person name="Clum A."/>
            <person name="Barry K."/>
            <person name="Grigoriev I.V."/>
            <person name="Martin F.M."/>
            <person name="Stajich J.E."/>
            <person name="Smith M.E."/>
            <person name="Bonito G."/>
            <person name="Spatafora J.W."/>
        </authorList>
    </citation>
    <scope>NUCLEOTIDE SEQUENCE [LARGE SCALE GENOMIC DNA]</scope>
    <source>
        <strain evidence="12 13">AD002</strain>
    </source>
</reference>
<comment type="caution">
    <text evidence="12">The sequence shown here is derived from an EMBL/GenBank/DDBJ whole genome shotgun (WGS) entry which is preliminary data.</text>
</comment>
<keyword evidence="13" id="KW-1185">Reference proteome</keyword>
<dbReference type="PANTHER" id="PTHR46480:SF1">
    <property type="entry name" value="VOLTAGE-GATED HYDROGEN CHANNEL 1"/>
    <property type="match status" value="1"/>
</dbReference>
<keyword evidence="4 11" id="KW-0812">Transmembrane</keyword>
<keyword evidence="7" id="KW-0406">Ion transport</keyword>
<evidence type="ECO:0000313" key="12">
    <source>
        <dbReference type="EMBL" id="RUS28124.1"/>
    </source>
</evidence>
<keyword evidence="6 11" id="KW-1133">Transmembrane helix</keyword>
<keyword evidence="2" id="KW-0813">Transport</keyword>
<feature type="transmembrane region" description="Helical" evidence="11">
    <location>
        <begin position="86"/>
        <end position="108"/>
    </location>
</feature>
<protein>
    <recommendedName>
        <fullName evidence="14">Hydrogen voltage-gated channel 1</fullName>
    </recommendedName>
</protein>
<keyword evidence="5" id="KW-0851">Voltage-gated channel</keyword>
<dbReference type="GO" id="GO:0030171">
    <property type="term" value="F:voltage-gated proton channel activity"/>
    <property type="evidence" value="ECO:0007669"/>
    <property type="project" value="InterPro"/>
</dbReference>
<evidence type="ECO:0000256" key="8">
    <source>
        <dbReference type="ARBA" id="ARBA00023136"/>
    </source>
</evidence>
<keyword evidence="8 11" id="KW-0472">Membrane</keyword>
<evidence type="ECO:0000256" key="5">
    <source>
        <dbReference type="ARBA" id="ARBA00022882"/>
    </source>
</evidence>
<dbReference type="AlphaFoldDB" id="A0A433QEF8"/>
<gene>
    <name evidence="12" type="ORF">BC938DRAFT_482285</name>
</gene>
<comment type="subcellular location">
    <subcellularLocation>
        <location evidence="1">Cell membrane</location>
        <topology evidence="1">Multi-pass membrane protein</topology>
    </subcellularLocation>
</comment>
<dbReference type="GO" id="GO:0034702">
    <property type="term" value="C:monoatomic ion channel complex"/>
    <property type="evidence" value="ECO:0007669"/>
    <property type="project" value="UniProtKB-KW"/>
</dbReference>
<evidence type="ECO:0000313" key="13">
    <source>
        <dbReference type="Proteomes" id="UP000274822"/>
    </source>
</evidence>
<keyword evidence="9" id="KW-0407">Ion channel</keyword>
<organism evidence="12 13">
    <name type="scientific">Jimgerdemannia flammicorona</name>
    <dbReference type="NCBI Taxonomy" id="994334"/>
    <lineage>
        <taxon>Eukaryota</taxon>
        <taxon>Fungi</taxon>
        <taxon>Fungi incertae sedis</taxon>
        <taxon>Mucoromycota</taxon>
        <taxon>Mucoromycotina</taxon>
        <taxon>Endogonomycetes</taxon>
        <taxon>Endogonales</taxon>
        <taxon>Endogonaceae</taxon>
        <taxon>Jimgerdemannia</taxon>
    </lineage>
</organism>
<dbReference type="Gene3D" id="1.20.120.350">
    <property type="entry name" value="Voltage-gated potassium channels. Chain C"/>
    <property type="match status" value="1"/>
</dbReference>
<dbReference type="GO" id="GO:0005886">
    <property type="term" value="C:plasma membrane"/>
    <property type="evidence" value="ECO:0007669"/>
    <property type="project" value="UniProtKB-SubCell"/>
</dbReference>
<evidence type="ECO:0000256" key="7">
    <source>
        <dbReference type="ARBA" id="ARBA00023065"/>
    </source>
</evidence>
<dbReference type="InterPro" id="IPR031846">
    <property type="entry name" value="Hvcn1"/>
</dbReference>
<accession>A0A433QEF8</accession>
<evidence type="ECO:0000256" key="4">
    <source>
        <dbReference type="ARBA" id="ARBA00022692"/>
    </source>
</evidence>
<feature type="region of interest" description="Disordered" evidence="10">
    <location>
        <begin position="1"/>
        <end position="21"/>
    </location>
</feature>
<dbReference type="Proteomes" id="UP000274822">
    <property type="component" value="Unassembled WGS sequence"/>
</dbReference>
<evidence type="ECO:0000256" key="3">
    <source>
        <dbReference type="ARBA" id="ARBA00022475"/>
    </source>
</evidence>
<proteinExistence type="predicted"/>
<dbReference type="EMBL" id="RBNJ01007146">
    <property type="protein sequence ID" value="RUS28124.1"/>
    <property type="molecule type" value="Genomic_DNA"/>
</dbReference>
<evidence type="ECO:0000256" key="11">
    <source>
        <dbReference type="SAM" id="Phobius"/>
    </source>
</evidence>
<evidence type="ECO:0000256" key="10">
    <source>
        <dbReference type="SAM" id="MobiDB-lite"/>
    </source>
</evidence>
<sequence>MSGYGTLPTDESHTPIILPGSTGPRPAKWRFELGELLESKRAHWTVLFLVCLDAVAVLTEIIIELFEECGSDSGHAIVEEWVLEFLASISIIVASLFVLECIASLIAFGPRFYLPGYPHWFLHSLDFVGELGLRSGWRNFTG</sequence>
<keyword evidence="3" id="KW-1003">Cell membrane</keyword>
<dbReference type="InterPro" id="IPR027359">
    <property type="entry name" value="Volt_channel_dom_sf"/>
</dbReference>
<evidence type="ECO:0000256" key="2">
    <source>
        <dbReference type="ARBA" id="ARBA00022448"/>
    </source>
</evidence>
<feature type="transmembrane region" description="Helical" evidence="11">
    <location>
        <begin position="46"/>
        <end position="66"/>
    </location>
</feature>
<name>A0A433QEF8_9FUNG</name>
<dbReference type="PANTHER" id="PTHR46480">
    <property type="entry name" value="F20B24.22"/>
    <property type="match status" value="1"/>
</dbReference>